<dbReference type="Proteomes" id="UP001061302">
    <property type="component" value="Chromosome"/>
</dbReference>
<proteinExistence type="predicted"/>
<evidence type="ECO:0000259" key="1">
    <source>
        <dbReference type="Pfam" id="PF03009"/>
    </source>
</evidence>
<reference evidence="2" key="1">
    <citation type="submission" date="2022-10" db="EMBL/GenBank/DDBJ databases">
        <title>Chitiniphilus purpureus sp. nov., a novel chitin-degrading bacterium isolated from crawfish pond sediment.</title>
        <authorList>
            <person name="Li K."/>
        </authorList>
    </citation>
    <scope>NUCLEOTIDE SEQUENCE</scope>
    <source>
        <strain evidence="2">CD1</strain>
    </source>
</reference>
<dbReference type="PANTHER" id="PTHR46211">
    <property type="entry name" value="GLYCEROPHOSPHORYL DIESTER PHOSPHODIESTERASE"/>
    <property type="match status" value="1"/>
</dbReference>
<dbReference type="InterPro" id="IPR017946">
    <property type="entry name" value="PLC-like_Pdiesterase_TIM-brl"/>
</dbReference>
<evidence type="ECO:0000313" key="3">
    <source>
        <dbReference type="Proteomes" id="UP001061302"/>
    </source>
</evidence>
<protein>
    <submittedName>
        <fullName evidence="2">Glycerophosphodiester phosphodiesterase</fullName>
    </submittedName>
</protein>
<feature type="domain" description="GP-PDE" evidence="1">
    <location>
        <begin position="7"/>
        <end position="212"/>
    </location>
</feature>
<dbReference type="InterPro" id="IPR030395">
    <property type="entry name" value="GP_PDE_dom"/>
</dbReference>
<dbReference type="SUPFAM" id="SSF51695">
    <property type="entry name" value="PLC-like phosphodiesterases"/>
    <property type="match status" value="1"/>
</dbReference>
<sequence length="224" mass="23914">MRLIADRGLARGAPENSLGAFAAALSAGFQGIKTEVRLTADGEAVLFGHRLSCNGLPVQALTRAELSQAQGYLVPTLSEAVDAFPEAFWMVTLTAGAAAPAVFSLLQQLGMRREIVITSLRHELALRAAELGTSECGLTVCHRPAALNALLYAAMPHRRLRSLIWDYEAVDAPLLQQANALGFRNYVYGAQSEAEHMLCHSLALRGLITASPECAGLTPPPPLQ</sequence>
<dbReference type="EMBL" id="CP106753">
    <property type="protein sequence ID" value="UXY13995.1"/>
    <property type="molecule type" value="Genomic_DNA"/>
</dbReference>
<accession>A0ABY6DI21</accession>
<evidence type="ECO:0000313" key="2">
    <source>
        <dbReference type="EMBL" id="UXY13995.1"/>
    </source>
</evidence>
<dbReference type="Pfam" id="PF03009">
    <property type="entry name" value="GDPD"/>
    <property type="match status" value="1"/>
</dbReference>
<keyword evidence="3" id="KW-1185">Reference proteome</keyword>
<dbReference type="RefSeq" id="WP_263123293.1">
    <property type="nucleotide sequence ID" value="NZ_CP106753.1"/>
</dbReference>
<organism evidence="2 3">
    <name type="scientific">Chitiniphilus purpureus</name>
    <dbReference type="NCBI Taxonomy" id="2981137"/>
    <lineage>
        <taxon>Bacteria</taxon>
        <taxon>Pseudomonadati</taxon>
        <taxon>Pseudomonadota</taxon>
        <taxon>Betaproteobacteria</taxon>
        <taxon>Neisseriales</taxon>
        <taxon>Chitinibacteraceae</taxon>
        <taxon>Chitiniphilus</taxon>
    </lineage>
</organism>
<gene>
    <name evidence="2" type="ORF">N8I74_11745</name>
</gene>
<dbReference type="PANTHER" id="PTHR46211:SF1">
    <property type="entry name" value="GLYCEROPHOSPHODIESTER PHOSPHODIESTERASE, CYTOPLASMIC"/>
    <property type="match status" value="1"/>
</dbReference>
<name>A0ABY6DI21_9NEIS</name>
<dbReference type="Gene3D" id="3.20.20.190">
    <property type="entry name" value="Phosphatidylinositol (PI) phosphodiesterase"/>
    <property type="match status" value="1"/>
</dbReference>
<dbReference type="CDD" id="cd08556">
    <property type="entry name" value="GDPD"/>
    <property type="match status" value="1"/>
</dbReference>